<proteinExistence type="predicted"/>
<dbReference type="EMBL" id="JBEUOH010000004">
    <property type="protein sequence ID" value="KAL0894339.1"/>
    <property type="molecule type" value="Genomic_DNA"/>
</dbReference>
<dbReference type="Pfam" id="PF25298">
    <property type="entry name" value="Baculo_FP_2nd"/>
    <property type="match status" value="1"/>
</dbReference>
<gene>
    <name evidence="3" type="ORF">ABMA27_012965</name>
</gene>
<keyword evidence="4" id="KW-1185">Reference proteome</keyword>
<dbReference type="PANTHER" id="PTHR11505">
    <property type="entry name" value="L1 TRANSPOSABLE ELEMENT-RELATED"/>
    <property type="match status" value="1"/>
</dbReference>
<organism evidence="3 4">
    <name type="scientific">Loxostege sticticalis</name>
    <name type="common">Beet webworm moth</name>
    <dbReference type="NCBI Taxonomy" id="481309"/>
    <lineage>
        <taxon>Eukaryota</taxon>
        <taxon>Metazoa</taxon>
        <taxon>Ecdysozoa</taxon>
        <taxon>Arthropoda</taxon>
        <taxon>Hexapoda</taxon>
        <taxon>Insecta</taxon>
        <taxon>Pterygota</taxon>
        <taxon>Neoptera</taxon>
        <taxon>Endopterygota</taxon>
        <taxon>Lepidoptera</taxon>
        <taxon>Glossata</taxon>
        <taxon>Ditrysia</taxon>
        <taxon>Pyraloidea</taxon>
        <taxon>Crambidae</taxon>
        <taxon>Pyraustinae</taxon>
        <taxon>Loxostege</taxon>
    </lineage>
</organism>
<dbReference type="InterPro" id="IPR057251">
    <property type="entry name" value="FP_C"/>
</dbReference>
<sequence>MQKLQDDFTTTTDFICAEQTSLRRDIDSKSQRIRYLETKNQQLQSEINSLGQRLASIEKMTRNQNLEIQAVPEGRGYNPTAIFLNLCKLINLEISDDKIYGCRRVAKLNPSTDRPRNILVTLVNPRLRDQVLSACHRYNKTYKNEPLDTTHLGLPGERRRIFVTEHLSPDCKALHAATRKAAREKGYKYVWVKYGRIYVRKEDSAACIHIKNMDNLCKL</sequence>
<reference evidence="3 4" key="1">
    <citation type="submission" date="2024-06" db="EMBL/GenBank/DDBJ databases">
        <title>A chromosome-level genome assembly of beet webworm, Loxostege sticticalis.</title>
        <authorList>
            <person name="Zhang Y."/>
        </authorList>
    </citation>
    <scope>NUCLEOTIDE SEQUENCE [LARGE SCALE GENOMIC DNA]</scope>
    <source>
        <strain evidence="3">AQ026</strain>
        <tissue evidence="3">Whole body</tissue>
    </source>
</reference>
<evidence type="ECO:0000259" key="2">
    <source>
        <dbReference type="Pfam" id="PF25298"/>
    </source>
</evidence>
<dbReference type="Gene3D" id="3.30.70.1820">
    <property type="entry name" value="L1 transposable element, RRM domain"/>
    <property type="match status" value="1"/>
</dbReference>
<evidence type="ECO:0000313" key="4">
    <source>
        <dbReference type="Proteomes" id="UP001549920"/>
    </source>
</evidence>
<feature type="coiled-coil region" evidence="1">
    <location>
        <begin position="26"/>
        <end position="60"/>
    </location>
</feature>
<dbReference type="InterPro" id="IPR004244">
    <property type="entry name" value="Transposase_22"/>
</dbReference>
<protein>
    <recommendedName>
        <fullName evidence="2">FP protein C-terminal domain-containing protein</fullName>
    </recommendedName>
</protein>
<name>A0ABR3IDK1_LOXSC</name>
<evidence type="ECO:0000313" key="3">
    <source>
        <dbReference type="EMBL" id="KAL0894339.1"/>
    </source>
</evidence>
<evidence type="ECO:0000256" key="1">
    <source>
        <dbReference type="SAM" id="Coils"/>
    </source>
</evidence>
<feature type="domain" description="FP protein C-terminal" evidence="2">
    <location>
        <begin position="170"/>
        <end position="219"/>
    </location>
</feature>
<accession>A0ABR3IDK1</accession>
<dbReference type="Proteomes" id="UP001549920">
    <property type="component" value="Unassembled WGS sequence"/>
</dbReference>
<comment type="caution">
    <text evidence="3">The sequence shown here is derived from an EMBL/GenBank/DDBJ whole genome shotgun (WGS) entry which is preliminary data.</text>
</comment>
<keyword evidence="1" id="KW-0175">Coiled coil</keyword>